<evidence type="ECO:0000259" key="1">
    <source>
        <dbReference type="Pfam" id="PF25597"/>
    </source>
</evidence>
<dbReference type="AlphaFoldDB" id="A0A803MAX7"/>
<accession>A0A803MAX7</accession>
<dbReference type="InterPro" id="IPR057670">
    <property type="entry name" value="SH3_retrovirus"/>
</dbReference>
<protein>
    <recommendedName>
        <fullName evidence="1">Retroviral polymerase SH3-like domain-containing protein</fullName>
    </recommendedName>
</protein>
<dbReference type="Proteomes" id="UP000596660">
    <property type="component" value="Unplaced"/>
</dbReference>
<dbReference type="PANTHER" id="PTHR34222:SF94">
    <property type="entry name" value="CCHC-TYPE DOMAIN-CONTAINING PROTEIN"/>
    <property type="match status" value="1"/>
</dbReference>
<evidence type="ECO:0000313" key="3">
    <source>
        <dbReference type="Proteomes" id="UP000596660"/>
    </source>
</evidence>
<proteinExistence type="predicted"/>
<reference evidence="2" key="1">
    <citation type="journal article" date="2017" name="Nature">
        <title>The genome of Chenopodium quinoa.</title>
        <authorList>
            <person name="Jarvis D.E."/>
            <person name="Ho Y.S."/>
            <person name="Lightfoot D.J."/>
            <person name="Schmoeckel S.M."/>
            <person name="Li B."/>
            <person name="Borm T.J.A."/>
            <person name="Ohyanagi H."/>
            <person name="Mineta K."/>
            <person name="Michell C.T."/>
            <person name="Saber N."/>
            <person name="Kharbatia N.M."/>
            <person name="Rupper R.R."/>
            <person name="Sharp A.R."/>
            <person name="Dally N."/>
            <person name="Boughton B.A."/>
            <person name="Woo Y.H."/>
            <person name="Gao G."/>
            <person name="Schijlen E.G.W.M."/>
            <person name="Guo X."/>
            <person name="Momin A.A."/>
            <person name="Negrao S."/>
            <person name="Al-Babili S."/>
            <person name="Gehring C."/>
            <person name="Roessner U."/>
            <person name="Jung C."/>
            <person name="Murphy K."/>
            <person name="Arold S.T."/>
            <person name="Gojobori T."/>
            <person name="van der Linden C.G."/>
            <person name="van Loo E.N."/>
            <person name="Jellen E.N."/>
            <person name="Maughan P.J."/>
            <person name="Tester M."/>
        </authorList>
    </citation>
    <scope>NUCLEOTIDE SEQUENCE [LARGE SCALE GENOMIC DNA]</scope>
    <source>
        <strain evidence="2">cv. PI 614886</strain>
    </source>
</reference>
<organism evidence="2 3">
    <name type="scientific">Chenopodium quinoa</name>
    <name type="common">Quinoa</name>
    <dbReference type="NCBI Taxonomy" id="63459"/>
    <lineage>
        <taxon>Eukaryota</taxon>
        <taxon>Viridiplantae</taxon>
        <taxon>Streptophyta</taxon>
        <taxon>Embryophyta</taxon>
        <taxon>Tracheophyta</taxon>
        <taxon>Spermatophyta</taxon>
        <taxon>Magnoliopsida</taxon>
        <taxon>eudicotyledons</taxon>
        <taxon>Gunneridae</taxon>
        <taxon>Pentapetalae</taxon>
        <taxon>Caryophyllales</taxon>
        <taxon>Chenopodiaceae</taxon>
        <taxon>Chenopodioideae</taxon>
        <taxon>Atripliceae</taxon>
        <taxon>Chenopodium</taxon>
    </lineage>
</organism>
<dbReference type="EnsemblPlants" id="AUR62026244-RA">
    <property type="protein sequence ID" value="AUR62026244-RA:cds"/>
    <property type="gene ID" value="AUR62026244"/>
</dbReference>
<reference evidence="2" key="2">
    <citation type="submission" date="2021-03" db="UniProtKB">
        <authorList>
            <consortium name="EnsemblPlants"/>
        </authorList>
    </citation>
    <scope>IDENTIFICATION</scope>
</reference>
<name>A0A803MAX7_CHEQI</name>
<dbReference type="PANTHER" id="PTHR34222">
    <property type="entry name" value="GAG_PRE-INTEGRS DOMAIN-CONTAINING PROTEIN"/>
    <property type="match status" value="1"/>
</dbReference>
<keyword evidence="3" id="KW-1185">Reference proteome</keyword>
<sequence>MPSLDEAYLAFTQEERSKGIACGKAEKEEIQTQSIFALKADRNRTRFERPDKSKLTCTHCKKRGHEVSTCFTLHGIPPWFEELKNRRAKPSAASDSSSSHSASAAARVPARANAITGPTTTHDEVGTSCGSFLDNLKPKQQQALLTMLNNQDLHQMTGWKLYDLDTGDIFVSHDVKFHENEFPFGDELDGSLGDTTIQCAGHDEVDVSFLEHLEGVLHTPLQDDMAAATGGLR</sequence>
<dbReference type="Pfam" id="PF25597">
    <property type="entry name" value="SH3_retrovirus"/>
    <property type="match status" value="1"/>
</dbReference>
<feature type="domain" description="Retroviral polymerase SH3-like" evidence="1">
    <location>
        <begin position="157"/>
        <end position="186"/>
    </location>
</feature>
<evidence type="ECO:0000313" key="2">
    <source>
        <dbReference type="EnsemblPlants" id="AUR62026244-RA:cds"/>
    </source>
</evidence>
<dbReference type="Gramene" id="AUR62026244-RA">
    <property type="protein sequence ID" value="AUR62026244-RA:cds"/>
    <property type="gene ID" value="AUR62026244"/>
</dbReference>